<feature type="compositionally biased region" description="Low complexity" evidence="7">
    <location>
        <begin position="877"/>
        <end position="888"/>
    </location>
</feature>
<gene>
    <name evidence="10" type="primary">LOC108671971</name>
</gene>
<feature type="region of interest" description="Disordered" evidence="7">
    <location>
        <begin position="587"/>
        <end position="640"/>
    </location>
</feature>
<dbReference type="InterPro" id="IPR019147">
    <property type="entry name" value="SWAP_N_domain"/>
</dbReference>
<keyword evidence="1" id="KW-0507">mRNA processing</keyword>
<evidence type="ECO:0000256" key="3">
    <source>
        <dbReference type="ARBA" id="ARBA00022884"/>
    </source>
</evidence>
<keyword evidence="3" id="KW-0694">RNA-binding</keyword>
<feature type="compositionally biased region" description="Pro residues" evidence="7">
    <location>
        <begin position="724"/>
        <end position="734"/>
    </location>
</feature>
<keyword evidence="4" id="KW-0805">Transcription regulation</keyword>
<evidence type="ECO:0000256" key="5">
    <source>
        <dbReference type="ARBA" id="ARBA00023163"/>
    </source>
</evidence>
<feature type="region of interest" description="Disordered" evidence="7">
    <location>
        <begin position="538"/>
        <end position="573"/>
    </location>
</feature>
<protein>
    <submittedName>
        <fullName evidence="10">Protein suppressor of white apricot</fullName>
    </submittedName>
</protein>
<feature type="compositionally biased region" description="Basic and acidic residues" evidence="7">
    <location>
        <begin position="982"/>
        <end position="994"/>
    </location>
</feature>
<dbReference type="Pfam" id="PF01805">
    <property type="entry name" value="Surp"/>
    <property type="match status" value="2"/>
</dbReference>
<feature type="compositionally biased region" description="Low complexity" evidence="7">
    <location>
        <begin position="260"/>
        <end position="280"/>
    </location>
</feature>
<dbReference type="AlphaFoldDB" id="A0A8B7NN10"/>
<feature type="compositionally biased region" description="Basic and acidic residues" evidence="7">
    <location>
        <begin position="587"/>
        <end position="631"/>
    </location>
</feature>
<evidence type="ECO:0000256" key="6">
    <source>
        <dbReference type="ARBA" id="ARBA00023187"/>
    </source>
</evidence>
<dbReference type="SMART" id="SM00648">
    <property type="entry name" value="SWAP"/>
    <property type="match status" value="2"/>
</dbReference>
<dbReference type="PROSITE" id="PS50128">
    <property type="entry name" value="SURP"/>
    <property type="match status" value="2"/>
</dbReference>
<feature type="compositionally biased region" description="Pro residues" evidence="7">
    <location>
        <begin position="748"/>
        <end position="757"/>
    </location>
</feature>
<feature type="compositionally biased region" description="Low complexity" evidence="7">
    <location>
        <begin position="953"/>
        <end position="980"/>
    </location>
</feature>
<keyword evidence="6" id="KW-0508">mRNA splicing</keyword>
<evidence type="ECO:0000256" key="1">
    <source>
        <dbReference type="ARBA" id="ARBA00022664"/>
    </source>
</evidence>
<feature type="region of interest" description="Disordered" evidence="7">
    <location>
        <begin position="372"/>
        <end position="414"/>
    </location>
</feature>
<feature type="region of interest" description="Disordered" evidence="7">
    <location>
        <begin position="656"/>
        <end position="822"/>
    </location>
</feature>
<dbReference type="GO" id="GO:0003723">
    <property type="term" value="F:RNA binding"/>
    <property type="evidence" value="ECO:0007669"/>
    <property type="project" value="UniProtKB-KW"/>
</dbReference>
<proteinExistence type="predicted"/>
<dbReference type="PANTHER" id="PTHR13161:SF15">
    <property type="entry name" value="SPLICING FACTOR, SUPPRESSOR OF WHITE-APRICOT HOMOLOG"/>
    <property type="match status" value="1"/>
</dbReference>
<feature type="compositionally biased region" description="Low complexity" evidence="7">
    <location>
        <begin position="665"/>
        <end position="674"/>
    </location>
</feature>
<keyword evidence="5" id="KW-0804">Transcription</keyword>
<accession>A0A8B7NN10</accession>
<evidence type="ECO:0000256" key="4">
    <source>
        <dbReference type="ARBA" id="ARBA00023015"/>
    </source>
</evidence>
<feature type="region of interest" description="Disordered" evidence="7">
    <location>
        <begin position="250"/>
        <end position="280"/>
    </location>
</feature>
<evidence type="ECO:0000313" key="9">
    <source>
        <dbReference type="Proteomes" id="UP000694843"/>
    </source>
</evidence>
<evidence type="ECO:0000259" key="8">
    <source>
        <dbReference type="PROSITE" id="PS50128"/>
    </source>
</evidence>
<evidence type="ECO:0000313" key="10">
    <source>
        <dbReference type="RefSeq" id="XP_018015065.1"/>
    </source>
</evidence>
<feature type="compositionally biased region" description="Low complexity" evidence="7">
    <location>
        <begin position="846"/>
        <end position="861"/>
    </location>
</feature>
<feature type="compositionally biased region" description="Low complexity" evidence="7">
    <location>
        <begin position="735"/>
        <end position="747"/>
    </location>
</feature>
<feature type="domain" description="SURP motif" evidence="8">
    <location>
        <begin position="441"/>
        <end position="481"/>
    </location>
</feature>
<dbReference type="GeneID" id="108671971"/>
<dbReference type="Gene3D" id="1.10.10.790">
    <property type="entry name" value="Surp module"/>
    <property type="match status" value="2"/>
</dbReference>
<feature type="region of interest" description="Disordered" evidence="7">
    <location>
        <begin position="840"/>
        <end position="1070"/>
    </location>
</feature>
<dbReference type="RefSeq" id="XP_018015065.1">
    <property type="nucleotide sequence ID" value="XM_018159576.2"/>
</dbReference>
<keyword evidence="9" id="KW-1185">Reference proteome</keyword>
<feature type="region of interest" description="Disordered" evidence="7">
    <location>
        <begin position="336"/>
        <end position="355"/>
    </location>
</feature>
<feature type="compositionally biased region" description="Pro residues" evidence="7">
    <location>
        <begin position="1058"/>
        <end position="1067"/>
    </location>
</feature>
<dbReference type="OrthoDB" id="5836667at2759"/>
<dbReference type="KEGG" id="hazt:108671971"/>
<dbReference type="InterPro" id="IPR040397">
    <property type="entry name" value="SWAP"/>
</dbReference>
<sequence length="1102" mass="120331">MANIVKAALSVPEELLVFGYSCKLFRDDEKAQFIESGSHLIPWMGDTTMMIDRYDVRGALYDLGAAASSGPPAVLTEVELKEEELCKYERYVALYYDLDVIAEKEEEESKRLQMELAHGTSSFSQVGYSYDGFPMAVPDTADDSSQTSNVPQPALDTVVSVPLQNKPHDKFTPPSSLSLPPGIVVPTSLKQHKIIVKTAGFIAKQGSQMEIILKTKQTGNALFGFMSFDNSLNAYYKHIVGLMKSGRYVEEQQDEDPVEDAPAASFNPSADAAPDAATPSRKVTTFSDCSYSKLISKIKENQAKQANSQASAADAISQQTEKSKASIQSVAQAPLAVPSSPCVQPTAADKTVAPNKPFAGLVDYPSFNQADESDYSYSDSDSHSPVTPAPQNGDIQPKVTKNKDKSCLGKRNSSLKKDGEVSNVIDSYDAVKWPSNRDQMVIDKIACYIVKNGSRFEQTIKSRGDPRFDFLKTGNDYNKYFELKKSLFAEIFGEHLSKSASKRSESTRDMKTVIAASKSMAGSDCVSSPPTISFKLKQRKDQEVTLPPTSFPLESSSSEEDLENLDAEEQQKRQELRQERRRWRQMKREQFEQEKKERKLREEELEKKRAEEAKRAAMKNYDEYERPKAMQEDEENSSADEEMYDIFKYAQENRGADEYGDSCDAQEAAAAPAKPSEKRRKRKAAAHAFISKLKVDPANPPAPPMIGPQLPPEIAALMMAATTSPPPPPSPLPSSPTLSPRPASSCPPSSPPSPRTPQPLSKDHSPSMDRSRSPAAVVSEPAEDGLISTAHDDTVSQAAPLCTSGDAPASPSLPCQPAKKPPGLLAAAVSSLLINDETATRGGIASSPFASSLSRGSSSRSSRVKKRKSSKHRERSLSASSERSPSTSSKKRKRKHHRHERSSHHKKRRHHSDHSSSRKPAHSSSKKKSKSKKKKSKSSKRSKNKKASRSHRNASVSSSSSDDEFSSYSRSSSGPESSGSYKYRDRRSEDKDAQSGDDIQVIESDSSSSSVMSVPRTLAPLPTAAVTTASSRASSSSREAFLVSETRPPEAASSTPATSPPPAPKLPLPTTFDLKSSSAVARITQGLRAKVHALMEKPRAND</sequence>
<feature type="compositionally biased region" description="Basic residues" evidence="7">
    <location>
        <begin position="862"/>
        <end position="874"/>
    </location>
</feature>
<dbReference type="InterPro" id="IPR035967">
    <property type="entry name" value="SWAP/Surp_sf"/>
</dbReference>
<feature type="compositionally biased region" description="Acidic residues" evidence="7">
    <location>
        <begin position="557"/>
        <end position="568"/>
    </location>
</feature>
<feature type="compositionally biased region" description="Basic and acidic residues" evidence="7">
    <location>
        <begin position="761"/>
        <end position="772"/>
    </location>
</feature>
<feature type="domain" description="SURP motif" evidence="8">
    <location>
        <begin position="194"/>
        <end position="236"/>
    </location>
</feature>
<organism evidence="9 10">
    <name type="scientific">Hyalella azteca</name>
    <name type="common">Amphipod</name>
    <dbReference type="NCBI Taxonomy" id="294128"/>
    <lineage>
        <taxon>Eukaryota</taxon>
        <taxon>Metazoa</taxon>
        <taxon>Ecdysozoa</taxon>
        <taxon>Arthropoda</taxon>
        <taxon>Crustacea</taxon>
        <taxon>Multicrustacea</taxon>
        <taxon>Malacostraca</taxon>
        <taxon>Eumalacostraca</taxon>
        <taxon>Peracarida</taxon>
        <taxon>Amphipoda</taxon>
        <taxon>Senticaudata</taxon>
        <taxon>Talitrida</taxon>
        <taxon>Talitroidea</taxon>
        <taxon>Hyalellidae</taxon>
        <taxon>Hyalella</taxon>
    </lineage>
</organism>
<keyword evidence="2" id="KW-0677">Repeat</keyword>
<dbReference type="PANTHER" id="PTHR13161">
    <property type="entry name" value="SPLICING FACTOR SUPPRESSOR OF WHITE APRICOT"/>
    <property type="match status" value="1"/>
</dbReference>
<dbReference type="SUPFAM" id="SSF109905">
    <property type="entry name" value="Surp module (SWAP domain)"/>
    <property type="match status" value="2"/>
</dbReference>
<feature type="compositionally biased region" description="Pro residues" evidence="7">
    <location>
        <begin position="698"/>
        <end position="711"/>
    </location>
</feature>
<feature type="compositionally biased region" description="Low complexity" evidence="7">
    <location>
        <begin position="1004"/>
        <end position="1038"/>
    </location>
</feature>
<dbReference type="OMA" id="YNEMEAG"/>
<dbReference type="InterPro" id="IPR000061">
    <property type="entry name" value="Surp"/>
</dbReference>
<name>A0A8B7NN10_HYAAZ</name>
<dbReference type="Proteomes" id="UP000694843">
    <property type="component" value="Unplaced"/>
</dbReference>
<evidence type="ECO:0000256" key="7">
    <source>
        <dbReference type="SAM" id="MobiDB-lite"/>
    </source>
</evidence>
<feature type="compositionally biased region" description="Basic residues" evidence="7">
    <location>
        <begin position="889"/>
        <end position="952"/>
    </location>
</feature>
<dbReference type="SMART" id="SM01141">
    <property type="entry name" value="DRY_EERY"/>
    <property type="match status" value="1"/>
</dbReference>
<dbReference type="GO" id="GO:0000395">
    <property type="term" value="P:mRNA 5'-splice site recognition"/>
    <property type="evidence" value="ECO:0007669"/>
    <property type="project" value="TreeGrafter"/>
</dbReference>
<evidence type="ECO:0000256" key="2">
    <source>
        <dbReference type="ARBA" id="ARBA00022737"/>
    </source>
</evidence>
<dbReference type="Pfam" id="PF09750">
    <property type="entry name" value="DRY_EERY"/>
    <property type="match status" value="1"/>
</dbReference>
<reference evidence="10" key="1">
    <citation type="submission" date="2025-08" db="UniProtKB">
        <authorList>
            <consortium name="RefSeq"/>
        </authorList>
    </citation>
    <scope>IDENTIFICATION</scope>
    <source>
        <tissue evidence="10">Whole organism</tissue>
    </source>
</reference>